<dbReference type="InterPro" id="IPR012437">
    <property type="entry name" value="DUF1638"/>
</dbReference>
<dbReference type="Pfam" id="PF07796">
    <property type="entry name" value="DUF1638"/>
    <property type="match status" value="1"/>
</dbReference>
<sequence>MAVVACGAIARHVADVAARRGWPVDVVPLPPLLHNRPERIAAAVEQQVSRLRRHYARVAVGYADCGTYGALDEVCARWEVHRLPGTDCYSVFAGAARMRAVLEAEPGTYVLTDYLAASFTRSVVVELGLDRYPELRDDYFGHYRRVVWLAQHPTEALRASAQRAAGLLGLPLEEIVVGDLLLERAVGDLVEGRSL</sequence>
<evidence type="ECO:0000313" key="3">
    <source>
        <dbReference type="Proteomes" id="UP001596119"/>
    </source>
</evidence>
<organism evidence="2 3">
    <name type="scientific">Pseudonocardia lutea</name>
    <dbReference type="NCBI Taxonomy" id="2172015"/>
    <lineage>
        <taxon>Bacteria</taxon>
        <taxon>Bacillati</taxon>
        <taxon>Actinomycetota</taxon>
        <taxon>Actinomycetes</taxon>
        <taxon>Pseudonocardiales</taxon>
        <taxon>Pseudonocardiaceae</taxon>
        <taxon>Pseudonocardia</taxon>
    </lineage>
</organism>
<evidence type="ECO:0000259" key="1">
    <source>
        <dbReference type="Pfam" id="PF07796"/>
    </source>
</evidence>
<keyword evidence="3" id="KW-1185">Reference proteome</keyword>
<dbReference type="EMBL" id="JBHSQK010000088">
    <property type="protein sequence ID" value="MFC5951953.1"/>
    <property type="molecule type" value="Genomic_DNA"/>
</dbReference>
<feature type="domain" description="DUF1638" evidence="1">
    <location>
        <begin position="29"/>
        <end position="184"/>
    </location>
</feature>
<gene>
    <name evidence="2" type="ORF">ACFQH9_27185</name>
</gene>
<evidence type="ECO:0000313" key="2">
    <source>
        <dbReference type="EMBL" id="MFC5951953.1"/>
    </source>
</evidence>
<protein>
    <submittedName>
        <fullName evidence="2">DUF1638 domain-containing protein</fullName>
    </submittedName>
</protein>
<proteinExistence type="predicted"/>
<name>A0ABW1IE79_9PSEU</name>
<accession>A0ABW1IE79</accession>
<dbReference type="Proteomes" id="UP001596119">
    <property type="component" value="Unassembled WGS sequence"/>
</dbReference>
<dbReference type="RefSeq" id="WP_379570398.1">
    <property type="nucleotide sequence ID" value="NZ_JBHSQK010000088.1"/>
</dbReference>
<reference evidence="3" key="1">
    <citation type="journal article" date="2019" name="Int. J. Syst. Evol. Microbiol.">
        <title>The Global Catalogue of Microorganisms (GCM) 10K type strain sequencing project: providing services to taxonomists for standard genome sequencing and annotation.</title>
        <authorList>
            <consortium name="The Broad Institute Genomics Platform"/>
            <consortium name="The Broad Institute Genome Sequencing Center for Infectious Disease"/>
            <person name="Wu L."/>
            <person name="Ma J."/>
        </authorList>
    </citation>
    <scope>NUCLEOTIDE SEQUENCE [LARGE SCALE GENOMIC DNA]</scope>
    <source>
        <strain evidence="3">CGMCC 4.7397</strain>
    </source>
</reference>
<comment type="caution">
    <text evidence="2">The sequence shown here is derived from an EMBL/GenBank/DDBJ whole genome shotgun (WGS) entry which is preliminary data.</text>
</comment>